<gene>
    <name evidence="3" type="ORF">Mgra_00004674</name>
</gene>
<feature type="domain" description="Nucleoporin NSP1-like C-terminal" evidence="2">
    <location>
        <begin position="4"/>
        <end position="84"/>
    </location>
</feature>
<evidence type="ECO:0000256" key="1">
    <source>
        <dbReference type="SAM" id="MobiDB-lite"/>
    </source>
</evidence>
<evidence type="ECO:0000259" key="2">
    <source>
        <dbReference type="Pfam" id="PF05064"/>
    </source>
</evidence>
<dbReference type="Pfam" id="PF05064">
    <property type="entry name" value="Nsp1_C"/>
    <property type="match status" value="1"/>
</dbReference>
<feature type="region of interest" description="Disordered" evidence="1">
    <location>
        <begin position="78"/>
        <end position="100"/>
    </location>
</feature>
<sequence>MRIDFEEQEKQFLDEVDDLNAFDIILRKAQEKLSKIRNDVDEIEQEKLRFYWETDILAQQQEELEKIVKSFESQLQTQSISTISGSQDNATPADVERRNM</sequence>
<reference evidence="3" key="1">
    <citation type="journal article" date="2020" name="Ecol. Evol.">
        <title>Genome structure and content of the rice root-knot nematode (Meloidogyne graminicola).</title>
        <authorList>
            <person name="Phan N.T."/>
            <person name="Danchin E.G.J."/>
            <person name="Klopp C."/>
            <person name="Perfus-Barbeoch L."/>
            <person name="Kozlowski D.K."/>
            <person name="Koutsovoulos G.D."/>
            <person name="Lopez-Roques C."/>
            <person name="Bouchez O."/>
            <person name="Zahm M."/>
            <person name="Besnard G."/>
            <person name="Bellafiore S."/>
        </authorList>
    </citation>
    <scope>NUCLEOTIDE SEQUENCE</scope>
    <source>
        <strain evidence="3">VN-18</strain>
    </source>
</reference>
<dbReference type="InterPro" id="IPR007758">
    <property type="entry name" value="Nucleoporin_NSP1_C"/>
</dbReference>
<feature type="compositionally biased region" description="Low complexity" evidence="1">
    <location>
        <begin position="78"/>
        <end position="87"/>
    </location>
</feature>
<proteinExistence type="predicted"/>
<dbReference type="OrthoDB" id="344345at2759"/>
<evidence type="ECO:0000313" key="3">
    <source>
        <dbReference type="EMBL" id="KAF7635954.1"/>
    </source>
</evidence>
<comment type="caution">
    <text evidence="3">The sequence shown here is derived from an EMBL/GenBank/DDBJ whole genome shotgun (WGS) entry which is preliminary data.</text>
</comment>
<dbReference type="Gene3D" id="1.20.5.170">
    <property type="match status" value="1"/>
</dbReference>
<dbReference type="AlphaFoldDB" id="A0A8S9ZRT9"/>
<organism evidence="3 4">
    <name type="scientific">Meloidogyne graminicola</name>
    <dbReference type="NCBI Taxonomy" id="189291"/>
    <lineage>
        <taxon>Eukaryota</taxon>
        <taxon>Metazoa</taxon>
        <taxon>Ecdysozoa</taxon>
        <taxon>Nematoda</taxon>
        <taxon>Chromadorea</taxon>
        <taxon>Rhabditida</taxon>
        <taxon>Tylenchina</taxon>
        <taxon>Tylenchomorpha</taxon>
        <taxon>Tylenchoidea</taxon>
        <taxon>Meloidogynidae</taxon>
        <taxon>Meloidogyninae</taxon>
        <taxon>Meloidogyne</taxon>
    </lineage>
</organism>
<evidence type="ECO:0000313" key="4">
    <source>
        <dbReference type="Proteomes" id="UP000605970"/>
    </source>
</evidence>
<accession>A0A8S9ZRT9</accession>
<protein>
    <submittedName>
        <fullName evidence="3">Nsp1_C domain-containing protein</fullName>
    </submittedName>
</protein>
<name>A0A8S9ZRT9_9BILA</name>
<dbReference type="EMBL" id="JABEBT010000036">
    <property type="protein sequence ID" value="KAF7635954.1"/>
    <property type="molecule type" value="Genomic_DNA"/>
</dbReference>
<keyword evidence="4" id="KW-1185">Reference proteome</keyword>
<dbReference type="Proteomes" id="UP000605970">
    <property type="component" value="Unassembled WGS sequence"/>
</dbReference>